<dbReference type="AlphaFoldDB" id="A7HKI9"/>
<feature type="transmembrane region" description="Helical" evidence="1">
    <location>
        <begin position="199"/>
        <end position="218"/>
    </location>
</feature>
<feature type="transmembrane region" description="Helical" evidence="1">
    <location>
        <begin position="124"/>
        <end position="143"/>
    </location>
</feature>
<feature type="transmembrane region" description="Helical" evidence="1">
    <location>
        <begin position="322"/>
        <end position="343"/>
    </location>
</feature>
<evidence type="ECO:0008006" key="4">
    <source>
        <dbReference type="Google" id="ProtNLM"/>
    </source>
</evidence>
<organism evidence="2 3">
    <name type="scientific">Fervidobacterium nodosum (strain ATCC 35602 / DSM 5306 / Rt17-B1)</name>
    <dbReference type="NCBI Taxonomy" id="381764"/>
    <lineage>
        <taxon>Bacteria</taxon>
        <taxon>Thermotogati</taxon>
        <taxon>Thermotogota</taxon>
        <taxon>Thermotogae</taxon>
        <taxon>Thermotogales</taxon>
        <taxon>Fervidobacteriaceae</taxon>
        <taxon>Fervidobacterium</taxon>
    </lineage>
</organism>
<dbReference type="KEGG" id="fno:Fnod_0560"/>
<feature type="transmembrane region" description="Helical" evidence="1">
    <location>
        <begin position="270"/>
        <end position="289"/>
    </location>
</feature>
<evidence type="ECO:0000313" key="3">
    <source>
        <dbReference type="Proteomes" id="UP000002415"/>
    </source>
</evidence>
<sequence length="364" mass="43258">MFTYFFIFSVLLFLTLLHYEFDFDKNSEKLIKTVIFVFLLLFIGLRHEVGGDWDTYLWWYKDIAVNGIDFSFNSIWLSDFGYNFINWFSSKLGFGIYGVNTFCGFIFLLGLFKFLEYLENDRSFYLGLLISYPYLIMVVANGYTRQSVALGFILLSLVNLNNNGKLWKSLLLQIFAMFFHKTSVIGLFLFFFYIKKSKYLLYLILLAISIFVSLLPLFSRLYTFYIENPMFSEGGILRGIMNLIPATIYIIFYKKFEEQHFEERYKDSKLWLWISIFVFILSSISLLKFTFADRLALYFSIIQVVSFTRLEKLLREIEFKGLLFIILIFVYLLSLIIWLMFAVHAKEWIPYKNIILIKLGFLES</sequence>
<accession>A7HKI9</accession>
<reference evidence="2 3" key="2">
    <citation type="journal article" date="2009" name="Proc. Natl. Acad. Sci. U.S.A.">
        <title>On the chimeric nature, thermophilic origin, and phylogenetic placement of the Thermotogales.</title>
        <authorList>
            <person name="Zhaxybayeva O."/>
            <person name="Swithers K.S."/>
            <person name="Lapierre P."/>
            <person name="Fournier G.P."/>
            <person name="Bickhart D.M."/>
            <person name="DeBoy R.T."/>
            <person name="Nelson K.E."/>
            <person name="Nesbo C.L."/>
            <person name="Doolittle W.F."/>
            <person name="Gogarten J.P."/>
            <person name="Noll K.M."/>
        </authorList>
    </citation>
    <scope>NUCLEOTIDE SEQUENCE [LARGE SCALE GENOMIC DNA]</scope>
    <source>
        <strain evidence="3">ATCC 35602 / DSM 5306 / Rt17-B1</strain>
    </source>
</reference>
<keyword evidence="3" id="KW-1185">Reference proteome</keyword>
<feature type="transmembrane region" description="Helical" evidence="1">
    <location>
        <begin position="170"/>
        <end position="192"/>
    </location>
</feature>
<name>A7HKI9_FERNB</name>
<dbReference type="Pfam" id="PF14897">
    <property type="entry name" value="EpsG"/>
    <property type="match status" value="1"/>
</dbReference>
<keyword evidence="1" id="KW-1133">Transmembrane helix</keyword>
<dbReference type="OrthoDB" id="5373240at2"/>
<protein>
    <recommendedName>
        <fullName evidence="4">EpsG family protein</fullName>
    </recommendedName>
</protein>
<evidence type="ECO:0000256" key="1">
    <source>
        <dbReference type="SAM" id="Phobius"/>
    </source>
</evidence>
<gene>
    <name evidence="2" type="ordered locus">Fnod_0560</name>
</gene>
<dbReference type="Proteomes" id="UP000002415">
    <property type="component" value="Chromosome"/>
</dbReference>
<proteinExistence type="predicted"/>
<dbReference type="InterPro" id="IPR049458">
    <property type="entry name" value="EpsG-like"/>
</dbReference>
<dbReference type="EMBL" id="CP000771">
    <property type="protein sequence ID" value="ABS60422.1"/>
    <property type="molecule type" value="Genomic_DNA"/>
</dbReference>
<dbReference type="eggNOG" id="ENOG502Z8B3">
    <property type="taxonomic scope" value="Bacteria"/>
</dbReference>
<keyword evidence="1" id="KW-0472">Membrane</keyword>
<dbReference type="RefSeq" id="WP_011993741.1">
    <property type="nucleotide sequence ID" value="NC_009718.1"/>
</dbReference>
<evidence type="ECO:0000313" key="2">
    <source>
        <dbReference type="EMBL" id="ABS60422.1"/>
    </source>
</evidence>
<dbReference type="STRING" id="381764.Fnod_0560"/>
<reference evidence="2 3" key="1">
    <citation type="submission" date="2007-07" db="EMBL/GenBank/DDBJ databases">
        <title>Complete sequence of Fervidobacterium nodosum Rt17-B1.</title>
        <authorList>
            <consortium name="US DOE Joint Genome Institute"/>
            <person name="Copeland A."/>
            <person name="Lucas S."/>
            <person name="Lapidus A."/>
            <person name="Barry K."/>
            <person name="Glavina del Rio T."/>
            <person name="Dalin E."/>
            <person name="Tice H."/>
            <person name="Pitluck S."/>
            <person name="Saunders E."/>
            <person name="Brettin T."/>
            <person name="Bruce D."/>
            <person name="Detter J.C."/>
            <person name="Han C."/>
            <person name="Schmutz J."/>
            <person name="Larimer F."/>
            <person name="Land M."/>
            <person name="Hauser L."/>
            <person name="Kyrpides N."/>
            <person name="Mikhailova N."/>
            <person name="Nelson K."/>
            <person name="Gogarten J.P."/>
            <person name="Noll K."/>
            <person name="Richardson P."/>
        </authorList>
    </citation>
    <scope>NUCLEOTIDE SEQUENCE [LARGE SCALE GENOMIC DNA]</scope>
    <source>
        <strain evidence="3">ATCC 35602 / DSM 5306 / Rt17-B1</strain>
    </source>
</reference>
<feature type="transmembrane region" description="Helical" evidence="1">
    <location>
        <begin position="92"/>
        <end position="112"/>
    </location>
</feature>
<dbReference type="HOGENOM" id="CLU_068217_0_0_0"/>
<feature type="transmembrane region" description="Helical" evidence="1">
    <location>
        <begin position="230"/>
        <end position="250"/>
    </location>
</feature>
<feature type="transmembrane region" description="Helical" evidence="1">
    <location>
        <begin position="6"/>
        <end position="23"/>
    </location>
</feature>
<keyword evidence="1" id="KW-0812">Transmembrane</keyword>
<feature type="transmembrane region" description="Helical" evidence="1">
    <location>
        <begin position="30"/>
        <end position="47"/>
    </location>
</feature>